<name>A0A2H0C0V4_9BACT</name>
<protein>
    <submittedName>
        <fullName evidence="1">Uncharacterized protein</fullName>
    </submittedName>
</protein>
<gene>
    <name evidence="1" type="ORF">COW97_02250</name>
</gene>
<dbReference type="EMBL" id="PCTC01000046">
    <property type="protein sequence ID" value="PIP63481.1"/>
    <property type="molecule type" value="Genomic_DNA"/>
</dbReference>
<sequence length="423" mass="47653">MREAIEAVVGNHSIYSARRQEFDTGKKIPFRISPRPLYLSKEQKIDIQNIGSDISCYFHIVDEMYVNNMGGVRNILDTGKPQIFLADQLAHYLFARPDLIITEGGFSICEVETSPFGLALAEILNQAYQNKGFETMVDSGALSEQVRQNTPIEGNIVYSKKTQAYSGQITFLADKVFSGDGRHWESQDADNITLQNNSNIYRGFYLNEYLSDPAIKILLDRQITNNDNTIPSPTPYMEEKAILSLIYDKRFEEYLRIKLGVASFKHLKTVIPPTWIVGQEQFFAPGMPNNISSSIELANLSKSKRAYVLKSSGFSENSSWKEGVHFLQRESTEKTLQLLHEAETDKTGLHIVQEFKKGLNIPLNYESEDEKSEMPMTARIRLTPYFAVTNNGQDGKLIAIKATGCENTDFIHASSTSINTAVN</sequence>
<reference evidence="1 2" key="1">
    <citation type="submission" date="2017-09" db="EMBL/GenBank/DDBJ databases">
        <title>Depth-based differentiation of microbial function through sediment-hosted aquifers and enrichment of novel symbionts in the deep terrestrial subsurface.</title>
        <authorList>
            <person name="Probst A.J."/>
            <person name="Ladd B."/>
            <person name="Jarett J.K."/>
            <person name="Geller-Mcgrath D.E."/>
            <person name="Sieber C.M."/>
            <person name="Emerson J.B."/>
            <person name="Anantharaman K."/>
            <person name="Thomas B.C."/>
            <person name="Malmstrom R."/>
            <person name="Stieglmeier M."/>
            <person name="Klingl A."/>
            <person name="Woyke T."/>
            <person name="Ryan C.M."/>
            <person name="Banfield J.F."/>
        </authorList>
    </citation>
    <scope>NUCLEOTIDE SEQUENCE [LARGE SCALE GENOMIC DNA]</scope>
    <source>
        <strain evidence="1">CG22_combo_CG10-13_8_21_14_all_34_12</strain>
    </source>
</reference>
<evidence type="ECO:0000313" key="2">
    <source>
        <dbReference type="Proteomes" id="UP000229699"/>
    </source>
</evidence>
<dbReference type="Proteomes" id="UP000229699">
    <property type="component" value="Unassembled WGS sequence"/>
</dbReference>
<proteinExistence type="predicted"/>
<comment type="caution">
    <text evidence="1">The sequence shown here is derived from an EMBL/GenBank/DDBJ whole genome shotgun (WGS) entry which is preliminary data.</text>
</comment>
<organism evidence="1 2">
    <name type="scientific">Candidatus Roizmanbacteria bacterium CG22_combo_CG10-13_8_21_14_all_34_12</name>
    <dbReference type="NCBI Taxonomy" id="1974860"/>
    <lineage>
        <taxon>Bacteria</taxon>
        <taxon>Candidatus Roizmaniibacteriota</taxon>
    </lineage>
</organism>
<evidence type="ECO:0000313" key="1">
    <source>
        <dbReference type="EMBL" id="PIP63481.1"/>
    </source>
</evidence>
<dbReference type="AlphaFoldDB" id="A0A2H0C0V4"/>
<accession>A0A2H0C0V4</accession>